<proteinExistence type="inferred from homology"/>
<dbReference type="Pfam" id="PF01223">
    <property type="entry name" value="Endonuclease_NS"/>
    <property type="match status" value="1"/>
</dbReference>
<dbReference type="GO" id="GO:0006309">
    <property type="term" value="P:apoptotic DNA fragmentation"/>
    <property type="evidence" value="ECO:0007669"/>
    <property type="project" value="TreeGrafter"/>
</dbReference>
<dbReference type="RefSeq" id="XP_042575466.1">
    <property type="nucleotide sequence ID" value="XM_042719532.1"/>
</dbReference>
<comment type="similarity">
    <text evidence="1">Belongs to the DNA/RNA non-specific endonuclease family.</text>
</comment>
<feature type="domain" description="ENPP1-3/EXOG-like endonuclease/phosphodiesterase" evidence="5">
    <location>
        <begin position="335"/>
        <end position="526"/>
    </location>
</feature>
<dbReference type="RefSeq" id="XP_042575463.1">
    <property type="nucleotide sequence ID" value="XM_042719529.1"/>
</dbReference>
<evidence type="ECO:0000313" key="9">
    <source>
        <dbReference type="RefSeq" id="XP_042575465.1"/>
    </source>
</evidence>
<dbReference type="GO" id="GO:0005634">
    <property type="term" value="C:nucleus"/>
    <property type="evidence" value="ECO:0007669"/>
    <property type="project" value="TreeGrafter"/>
</dbReference>
<evidence type="ECO:0000259" key="6">
    <source>
        <dbReference type="SMART" id="SM00892"/>
    </source>
</evidence>
<protein>
    <submittedName>
        <fullName evidence="7 8">Uncharacterized protein LOC122136453</fullName>
    </submittedName>
</protein>
<feature type="compositionally biased region" description="Basic and acidic residues" evidence="4">
    <location>
        <begin position="158"/>
        <end position="168"/>
    </location>
</feature>
<feature type="binding site" evidence="3">
    <location>
        <position position="410"/>
    </location>
    <ligand>
        <name>Mg(2+)</name>
        <dbReference type="ChEBI" id="CHEBI:18420"/>
        <note>catalytic</note>
    </ligand>
</feature>
<keyword evidence="3" id="KW-0479">Metal-binding</keyword>
<feature type="region of interest" description="Disordered" evidence="4">
    <location>
        <begin position="1"/>
        <end position="29"/>
    </location>
</feature>
<dbReference type="RefSeq" id="XP_042575464.1">
    <property type="nucleotide sequence ID" value="XM_042719530.1"/>
</dbReference>
<evidence type="ECO:0000256" key="4">
    <source>
        <dbReference type="SAM" id="MobiDB-lite"/>
    </source>
</evidence>
<evidence type="ECO:0000313" key="10">
    <source>
        <dbReference type="RefSeq" id="XP_042575466.1"/>
    </source>
</evidence>
<dbReference type="InterPro" id="IPR040255">
    <property type="entry name" value="Non-specific_endonuclease"/>
</dbReference>
<feature type="domain" description="DNA/RNA non-specific endonuclease/pyrophosphatase/phosphodiesterase" evidence="6">
    <location>
        <begin position="334"/>
        <end position="526"/>
    </location>
</feature>
<dbReference type="Proteomes" id="UP001155660">
    <property type="component" value="Chromosome B3"/>
</dbReference>
<dbReference type="RefSeq" id="XP_042575465.1">
    <property type="nucleotide sequence ID" value="XM_042719531.1"/>
</dbReference>
<gene>
    <name evidence="7 8 9 10 11 12" type="primary">LOC122136453</name>
</gene>
<feature type="compositionally biased region" description="Polar residues" evidence="4">
    <location>
        <begin position="225"/>
        <end position="247"/>
    </location>
</feature>
<dbReference type="PANTHER" id="PTHR13966">
    <property type="entry name" value="ENDONUCLEASE RELATED"/>
    <property type="match status" value="1"/>
</dbReference>
<feature type="active site" description="Proton acceptor" evidence="2">
    <location>
        <position position="379"/>
    </location>
</feature>
<dbReference type="GO" id="GO:0004521">
    <property type="term" value="F:RNA endonuclease activity"/>
    <property type="evidence" value="ECO:0007669"/>
    <property type="project" value="TreeGrafter"/>
</dbReference>
<dbReference type="AlphaFoldDB" id="A0A9Q9W270"/>
<feature type="region of interest" description="Disordered" evidence="4">
    <location>
        <begin position="120"/>
        <end position="288"/>
    </location>
</feature>
<evidence type="ECO:0000256" key="3">
    <source>
        <dbReference type="PIRSR" id="PIRSR640255-2"/>
    </source>
</evidence>
<evidence type="ECO:0000256" key="2">
    <source>
        <dbReference type="PIRSR" id="PIRSR640255-1"/>
    </source>
</evidence>
<organism evidence="9">
    <name type="scientific">Cyprinus carpio</name>
    <name type="common">Common carp</name>
    <dbReference type="NCBI Taxonomy" id="7962"/>
    <lineage>
        <taxon>Eukaryota</taxon>
        <taxon>Metazoa</taxon>
        <taxon>Chordata</taxon>
        <taxon>Craniata</taxon>
        <taxon>Vertebrata</taxon>
        <taxon>Euteleostomi</taxon>
        <taxon>Actinopterygii</taxon>
        <taxon>Neopterygii</taxon>
        <taxon>Teleostei</taxon>
        <taxon>Ostariophysi</taxon>
        <taxon>Cypriniformes</taxon>
        <taxon>Cyprinidae</taxon>
        <taxon>Cyprininae</taxon>
        <taxon>Cyprinus</taxon>
    </lineage>
</organism>
<feature type="compositionally biased region" description="Basic and acidic residues" evidence="4">
    <location>
        <begin position="120"/>
        <end position="148"/>
    </location>
</feature>
<feature type="compositionally biased region" description="Basic and acidic residues" evidence="4">
    <location>
        <begin position="277"/>
        <end position="288"/>
    </location>
</feature>
<dbReference type="RefSeq" id="XP_042575468.1">
    <property type="nucleotide sequence ID" value="XM_042719534.1"/>
</dbReference>
<evidence type="ECO:0000313" key="12">
    <source>
        <dbReference type="RefSeq" id="XP_042575468.1"/>
    </source>
</evidence>
<feature type="compositionally biased region" description="Basic and acidic residues" evidence="4">
    <location>
        <begin position="193"/>
        <end position="206"/>
    </location>
</feature>
<evidence type="ECO:0000313" key="8">
    <source>
        <dbReference type="RefSeq" id="XP_042575464.1"/>
    </source>
</evidence>
<dbReference type="GO" id="GO:0005743">
    <property type="term" value="C:mitochondrial inner membrane"/>
    <property type="evidence" value="ECO:0007669"/>
    <property type="project" value="TreeGrafter"/>
</dbReference>
<reference evidence="7 8" key="1">
    <citation type="submission" date="2025-04" db="UniProtKB">
        <authorList>
            <consortium name="RefSeq"/>
        </authorList>
    </citation>
    <scope>IDENTIFICATION</scope>
    <source>
        <tissue evidence="7 8">Muscle</tissue>
    </source>
</reference>
<evidence type="ECO:0000313" key="7">
    <source>
        <dbReference type="RefSeq" id="XP_042575463.1"/>
    </source>
</evidence>
<dbReference type="InterPro" id="IPR020821">
    <property type="entry name" value="ENPP1-3/EXOG-like_nuc-like"/>
</dbReference>
<dbReference type="GO" id="GO:0046872">
    <property type="term" value="F:metal ion binding"/>
    <property type="evidence" value="ECO:0007669"/>
    <property type="project" value="UniProtKB-KW"/>
</dbReference>
<evidence type="ECO:0000313" key="11">
    <source>
        <dbReference type="RefSeq" id="XP_042575467.1"/>
    </source>
</evidence>
<name>A0A9Q9W270_CYPCA</name>
<dbReference type="RefSeq" id="XP_042575467.1">
    <property type="nucleotide sequence ID" value="XM_042719533.1"/>
</dbReference>
<sequence>MGFFSVQNQTSESYGNSKTTLEKGGRNPPDVTLDDIAKDLLSFFNRFECLRKTKNNIEEKYEIKNEYGGYWSADDIKRAWGKTQRMDKKSDKRKHWARVIIMQMLKRLVYDGCKDGCKQNPAQEDHDDKTNETKQSCEKTPRMKENKDTIVNSCEQQKSIDNHEKLNFTDKPNQMKAERENRGGEDGLWSACRKAESIKRNSEDRSTQSSAELETVEAAGEDRQSSGANHKSTKSGLNQTSSASQGRSGARLPAGSQATRNDPGAPDDQSSTDDSASESKEAENHTVDESIYICIPVTEMFGNEDTPTEDDYVENVGSPYKLIDGLPSAMDIRKRKSYAMSFSNTTNNAEWVYEILNRETLVDNCKKLKSFGNDYQKGHLAAAANHRWCREANHDTNLFSNIIPQHKKLNQGMWKKLENHCRKIQKKGNCNVHVYTGPLYLTETNDELIRVHNPININRLGGKVIPTHLFKVMIVENEDGTVGEPECYVIPNKEPKSKNLDDYSGYTIEDIEKFSGLTFIQRHPNANLRDCIKMVTLQGKVENGESYNVDIRQVSITLRTAQGIEIAN</sequence>
<dbReference type="SMART" id="SM00892">
    <property type="entry name" value="Endonuclease_NS"/>
    <property type="match status" value="1"/>
</dbReference>
<evidence type="ECO:0000256" key="1">
    <source>
        <dbReference type="ARBA" id="ARBA00010052"/>
    </source>
</evidence>
<feature type="compositionally biased region" description="Basic and acidic residues" evidence="4">
    <location>
        <begin position="176"/>
        <end position="185"/>
    </location>
</feature>
<dbReference type="OrthoDB" id="5418055at2759"/>
<dbReference type="GO" id="GO:0003676">
    <property type="term" value="F:nucleic acid binding"/>
    <property type="evidence" value="ECO:0007669"/>
    <property type="project" value="InterPro"/>
</dbReference>
<feature type="compositionally biased region" description="Polar residues" evidence="4">
    <location>
        <begin position="1"/>
        <end position="19"/>
    </location>
</feature>
<dbReference type="SMART" id="SM00477">
    <property type="entry name" value="NUC"/>
    <property type="match status" value="1"/>
</dbReference>
<dbReference type="InterPro" id="IPR001604">
    <property type="entry name" value="Endo_G_ENPP1-like_dom"/>
</dbReference>
<accession>A0A9Q9W270</accession>
<dbReference type="GO" id="GO:0000014">
    <property type="term" value="F:single-stranded DNA endodeoxyribonuclease activity"/>
    <property type="evidence" value="ECO:0007669"/>
    <property type="project" value="TreeGrafter"/>
</dbReference>
<dbReference type="PANTHER" id="PTHR13966:SF5">
    <property type="entry name" value="ENDONUCLEASE G, MITOCHONDRIAL"/>
    <property type="match status" value="1"/>
</dbReference>
<dbReference type="KEGG" id="ccar:122136453"/>
<dbReference type="GeneID" id="122136453"/>
<evidence type="ECO:0000259" key="5">
    <source>
        <dbReference type="SMART" id="SM00477"/>
    </source>
</evidence>